<feature type="compositionally biased region" description="Low complexity" evidence="10">
    <location>
        <begin position="138"/>
        <end position="149"/>
    </location>
</feature>
<evidence type="ECO:0000256" key="10">
    <source>
        <dbReference type="SAM" id="MobiDB-lite"/>
    </source>
</evidence>
<dbReference type="OrthoDB" id="5857104at2759"/>
<evidence type="ECO:0000259" key="11">
    <source>
        <dbReference type="PROSITE" id="PS51192"/>
    </source>
</evidence>
<dbReference type="GO" id="GO:0031508">
    <property type="term" value="P:pericentric heterochromatin formation"/>
    <property type="evidence" value="ECO:0007669"/>
    <property type="project" value="TreeGrafter"/>
</dbReference>
<keyword evidence="3" id="KW-0547">Nucleotide-binding</keyword>
<feature type="domain" description="Helicase ATP-binding" evidence="11">
    <location>
        <begin position="243"/>
        <end position="410"/>
    </location>
</feature>
<reference evidence="13 14" key="1">
    <citation type="journal article" date="2016" name="Nat. Commun.">
        <title>Ectomycorrhizal ecology is imprinted in the genome of the dominant symbiotic fungus Cenococcum geophilum.</title>
        <authorList>
            <consortium name="DOE Joint Genome Institute"/>
            <person name="Peter M."/>
            <person name="Kohler A."/>
            <person name="Ohm R.A."/>
            <person name="Kuo A."/>
            <person name="Krutzmann J."/>
            <person name="Morin E."/>
            <person name="Arend M."/>
            <person name="Barry K.W."/>
            <person name="Binder M."/>
            <person name="Choi C."/>
            <person name="Clum A."/>
            <person name="Copeland A."/>
            <person name="Grisel N."/>
            <person name="Haridas S."/>
            <person name="Kipfer T."/>
            <person name="LaButti K."/>
            <person name="Lindquist E."/>
            <person name="Lipzen A."/>
            <person name="Maire R."/>
            <person name="Meier B."/>
            <person name="Mihaltcheva S."/>
            <person name="Molinier V."/>
            <person name="Murat C."/>
            <person name="Poggeler S."/>
            <person name="Quandt C.A."/>
            <person name="Sperisen C."/>
            <person name="Tritt A."/>
            <person name="Tisserant E."/>
            <person name="Crous P.W."/>
            <person name="Henrissat B."/>
            <person name="Nehls U."/>
            <person name="Egli S."/>
            <person name="Spatafora J.W."/>
            <person name="Grigoriev I.V."/>
            <person name="Martin F.M."/>
        </authorList>
    </citation>
    <scope>NUCLEOTIDE SEQUENCE [LARGE SCALE GENOMIC DNA]</scope>
    <source>
        <strain evidence="13 14">CBS 207.34</strain>
    </source>
</reference>
<feature type="region of interest" description="Disordered" evidence="10">
    <location>
        <begin position="1"/>
        <end position="73"/>
    </location>
</feature>
<dbReference type="GO" id="GO:0006346">
    <property type="term" value="P:DNA methylation-dependent constitutive heterochromatin formation"/>
    <property type="evidence" value="ECO:0007669"/>
    <property type="project" value="TreeGrafter"/>
</dbReference>
<dbReference type="PROSITE" id="PS51194">
    <property type="entry name" value="HELICASE_CTER"/>
    <property type="match status" value="1"/>
</dbReference>
<dbReference type="PROSITE" id="PS51192">
    <property type="entry name" value="HELICASE_ATP_BIND_1"/>
    <property type="match status" value="1"/>
</dbReference>
<evidence type="ECO:0000256" key="6">
    <source>
        <dbReference type="ARBA" id="ARBA00022840"/>
    </source>
</evidence>
<feature type="region of interest" description="Disordered" evidence="10">
    <location>
        <begin position="100"/>
        <end position="176"/>
    </location>
</feature>
<evidence type="ECO:0000256" key="5">
    <source>
        <dbReference type="ARBA" id="ARBA00022806"/>
    </source>
</evidence>
<dbReference type="PANTHER" id="PTHR47161:SF1">
    <property type="entry name" value="LYMPHOID-SPECIFIC HELICASE"/>
    <property type="match status" value="1"/>
</dbReference>
<dbReference type="InterPro" id="IPR014001">
    <property type="entry name" value="Helicase_ATP-bd"/>
</dbReference>
<accession>A0A8E2F7F5</accession>
<keyword evidence="4" id="KW-0378">Hydrolase</keyword>
<evidence type="ECO:0000256" key="4">
    <source>
        <dbReference type="ARBA" id="ARBA00022801"/>
    </source>
</evidence>
<comment type="subcellular location">
    <subcellularLocation>
        <location evidence="1">Nucleus</location>
    </subcellularLocation>
</comment>
<feature type="compositionally biased region" description="Basic and acidic residues" evidence="10">
    <location>
        <begin position="44"/>
        <end position="73"/>
    </location>
</feature>
<evidence type="ECO:0000256" key="7">
    <source>
        <dbReference type="ARBA" id="ARBA00023054"/>
    </source>
</evidence>
<keyword evidence="7 9" id="KW-0175">Coiled coil</keyword>
<sequence length="926" mass="103928">MVSSSITDADTESQKSTPASSPPPAEMEEVKNSVSRELQEEEEQMRLKREKSDVKREQQMGKERQEDLKGGKEVLDTKFKALEHLLSKSKLFATVMLAQMQRQEEEEKSRDAKSQKQAQKREEKAEKAAEASQRRATRTANANSTSAVNKPQTEEKVLPTRGRGRPKKGETKKGGKISDFFKKEDIEKKTSTVNVAEALQAVVEEDVQTSDIGVQNLKSARQPSLVTGGTMRAYQLEGLEWLTSLYNNGINGILADEMGLGKTIQTIAFLAHLRENKSYGPFLIAAPLSTTSNWVEEFKKWTPSIPVVLYHGTKPERENIRKTGLKNPGTSEFPVVVTSYEICMNDRKFLTGFGWQFIIIDEGHRIKNLDCRLIRELQSYQSTNRLLITGTPLQNNLTELWSLLHFLMPSIFDKLESFESWFDFSALKDRNGYEQLFSEERKQYLVASLHAVLKPFLLRRVKADVESLMPRKREYVLFAPLTPTQRELYQAILDGTSRSYLEEKAAERLSLGSVGSSAILRSSRSAASLKRKALESNGETPNKSAKSSREATPTSSVRGRRDRTRKNYEEVSDRRYFAQLDVKDHSSTEEELDSSEEESRIRTNTLALAKRQIGAKKLQNPIMQLRLCCNSPYNFFNPFISTSSEGGETFAIETELDETLVTSSGKMLLLDSLLPELLKRGHKVLIFSQFKTQLDLLTSYATQLRGWPVCRIDGTVSQSDRQEQIKAFNKPASSSKPRKGVNDAAACNIFLLSTRAGGQGINLAAADTVILFDSDWNPQQDLQAQDRAHRIGQTRNVIVYRFATRNTVEARLLESAEGKRRLEKLVIRKGGLRDSSKAVRGKGDDAKAELEELQRLLRREDGEKFDVEAGGEGAGLLGKKELEILLDRSEEAYERAEKGLDAGGEGGVFRAVEKRGEGALLEGLKA</sequence>
<dbReference type="Pfam" id="PF00271">
    <property type="entry name" value="Helicase_C"/>
    <property type="match status" value="1"/>
</dbReference>
<evidence type="ECO:0000313" key="14">
    <source>
        <dbReference type="Proteomes" id="UP000250140"/>
    </source>
</evidence>
<dbReference type="CDD" id="cd18793">
    <property type="entry name" value="SF2_C_SNF"/>
    <property type="match status" value="1"/>
</dbReference>
<dbReference type="Gene3D" id="3.40.50.10810">
    <property type="entry name" value="Tandem AAA-ATPase domain"/>
    <property type="match status" value="1"/>
</dbReference>
<organism evidence="13 14">
    <name type="scientific">Glonium stellatum</name>
    <dbReference type="NCBI Taxonomy" id="574774"/>
    <lineage>
        <taxon>Eukaryota</taxon>
        <taxon>Fungi</taxon>
        <taxon>Dikarya</taxon>
        <taxon>Ascomycota</taxon>
        <taxon>Pezizomycotina</taxon>
        <taxon>Dothideomycetes</taxon>
        <taxon>Pleosporomycetidae</taxon>
        <taxon>Gloniales</taxon>
        <taxon>Gloniaceae</taxon>
        <taxon>Glonium</taxon>
    </lineage>
</organism>
<proteinExistence type="inferred from homology"/>
<keyword evidence="8" id="KW-0539">Nucleus</keyword>
<dbReference type="FunFam" id="3.40.50.10810:FF:000015">
    <property type="entry name" value="lymphoid-specific helicase isoform X1"/>
    <property type="match status" value="1"/>
</dbReference>
<protein>
    <recommendedName>
        <fullName evidence="15">SWI/SNF chromatin remodeling complex component</fullName>
    </recommendedName>
</protein>
<dbReference type="CDD" id="cd18009">
    <property type="entry name" value="DEXHc_HELLS_SMARCA6"/>
    <property type="match status" value="1"/>
</dbReference>
<feature type="compositionally biased region" description="Basic and acidic residues" evidence="10">
    <location>
        <begin position="102"/>
        <end position="133"/>
    </location>
</feature>
<keyword evidence="5" id="KW-0347">Helicase</keyword>
<dbReference type="GO" id="GO:0005634">
    <property type="term" value="C:nucleus"/>
    <property type="evidence" value="ECO:0007669"/>
    <property type="project" value="UniProtKB-SubCell"/>
</dbReference>
<dbReference type="SMART" id="SM00490">
    <property type="entry name" value="HELICc"/>
    <property type="match status" value="1"/>
</dbReference>
<dbReference type="AlphaFoldDB" id="A0A8E2F7F5"/>
<feature type="region of interest" description="Disordered" evidence="10">
    <location>
        <begin position="580"/>
        <end position="600"/>
    </location>
</feature>
<keyword evidence="14" id="KW-1185">Reference proteome</keyword>
<evidence type="ECO:0000256" key="3">
    <source>
        <dbReference type="ARBA" id="ARBA00022741"/>
    </source>
</evidence>
<evidence type="ECO:0000313" key="13">
    <source>
        <dbReference type="EMBL" id="OCL11841.1"/>
    </source>
</evidence>
<dbReference type="InterPro" id="IPR049730">
    <property type="entry name" value="SNF2/RAD54-like_C"/>
</dbReference>
<dbReference type="Pfam" id="PF00176">
    <property type="entry name" value="SNF2-rel_dom"/>
    <property type="match status" value="1"/>
</dbReference>
<dbReference type="SUPFAM" id="SSF52540">
    <property type="entry name" value="P-loop containing nucleoside triphosphate hydrolases"/>
    <property type="match status" value="2"/>
</dbReference>
<dbReference type="GO" id="GO:0003682">
    <property type="term" value="F:chromatin binding"/>
    <property type="evidence" value="ECO:0007669"/>
    <property type="project" value="TreeGrafter"/>
</dbReference>
<dbReference type="SMART" id="SM00487">
    <property type="entry name" value="DEXDc"/>
    <property type="match status" value="1"/>
</dbReference>
<gene>
    <name evidence="13" type="ORF">AOQ84DRAFT_437421</name>
</gene>
<dbReference type="EMBL" id="KV748977">
    <property type="protein sequence ID" value="OCL11841.1"/>
    <property type="molecule type" value="Genomic_DNA"/>
</dbReference>
<evidence type="ECO:0000256" key="9">
    <source>
        <dbReference type="SAM" id="Coils"/>
    </source>
</evidence>
<evidence type="ECO:0000259" key="12">
    <source>
        <dbReference type="PROSITE" id="PS51194"/>
    </source>
</evidence>
<evidence type="ECO:0000256" key="1">
    <source>
        <dbReference type="ARBA" id="ARBA00004123"/>
    </source>
</evidence>
<dbReference type="InterPro" id="IPR027417">
    <property type="entry name" value="P-loop_NTPase"/>
</dbReference>
<dbReference type="PANTHER" id="PTHR47161">
    <property type="entry name" value="LYMPHOID-SPECIFIC HELICASE"/>
    <property type="match status" value="1"/>
</dbReference>
<dbReference type="Proteomes" id="UP000250140">
    <property type="component" value="Unassembled WGS sequence"/>
</dbReference>
<dbReference type="GO" id="GO:0016787">
    <property type="term" value="F:hydrolase activity"/>
    <property type="evidence" value="ECO:0007669"/>
    <property type="project" value="UniProtKB-KW"/>
</dbReference>
<dbReference type="InterPro" id="IPR044753">
    <property type="entry name" value="HELLS_N"/>
</dbReference>
<dbReference type="InterPro" id="IPR000330">
    <property type="entry name" value="SNF2_N"/>
</dbReference>
<dbReference type="GO" id="GO:0005524">
    <property type="term" value="F:ATP binding"/>
    <property type="evidence" value="ECO:0007669"/>
    <property type="project" value="UniProtKB-KW"/>
</dbReference>
<comment type="similarity">
    <text evidence="2">Belongs to the SNF2/RAD54 helicase family.</text>
</comment>
<evidence type="ECO:0000256" key="2">
    <source>
        <dbReference type="ARBA" id="ARBA00007025"/>
    </source>
</evidence>
<feature type="compositionally biased region" description="Polar residues" evidence="10">
    <location>
        <begin position="537"/>
        <end position="557"/>
    </location>
</feature>
<name>A0A8E2F7F5_9PEZI</name>
<feature type="domain" description="Helicase C-terminal" evidence="12">
    <location>
        <begin position="669"/>
        <end position="854"/>
    </location>
</feature>
<dbReference type="GO" id="GO:0004386">
    <property type="term" value="F:helicase activity"/>
    <property type="evidence" value="ECO:0007669"/>
    <property type="project" value="UniProtKB-KW"/>
</dbReference>
<evidence type="ECO:0008006" key="15">
    <source>
        <dbReference type="Google" id="ProtNLM"/>
    </source>
</evidence>
<feature type="region of interest" description="Disordered" evidence="10">
    <location>
        <begin position="530"/>
        <end position="568"/>
    </location>
</feature>
<keyword evidence="6" id="KW-0067">ATP-binding</keyword>
<dbReference type="InterPro" id="IPR001650">
    <property type="entry name" value="Helicase_C-like"/>
</dbReference>
<feature type="coiled-coil region" evidence="9">
    <location>
        <begin position="843"/>
        <end position="899"/>
    </location>
</feature>
<dbReference type="GO" id="GO:0044027">
    <property type="term" value="P:negative regulation of gene expression via chromosomal CpG island methylation"/>
    <property type="evidence" value="ECO:0007669"/>
    <property type="project" value="TreeGrafter"/>
</dbReference>
<evidence type="ECO:0000256" key="8">
    <source>
        <dbReference type="ARBA" id="ARBA00023242"/>
    </source>
</evidence>
<dbReference type="GO" id="GO:0005721">
    <property type="term" value="C:pericentric heterochromatin"/>
    <property type="evidence" value="ECO:0007669"/>
    <property type="project" value="TreeGrafter"/>
</dbReference>
<dbReference type="InterPro" id="IPR038718">
    <property type="entry name" value="SNF2-like_sf"/>
</dbReference>
<dbReference type="Gene3D" id="3.40.50.300">
    <property type="entry name" value="P-loop containing nucleotide triphosphate hydrolases"/>
    <property type="match status" value="1"/>
</dbReference>